<organism evidence="2 3">
    <name type="scientific">Symbiochloris irregularis</name>
    <dbReference type="NCBI Taxonomy" id="706552"/>
    <lineage>
        <taxon>Eukaryota</taxon>
        <taxon>Viridiplantae</taxon>
        <taxon>Chlorophyta</taxon>
        <taxon>core chlorophytes</taxon>
        <taxon>Trebouxiophyceae</taxon>
        <taxon>Trebouxiales</taxon>
        <taxon>Trebouxiaceae</taxon>
        <taxon>Symbiochloris</taxon>
    </lineage>
</organism>
<evidence type="ECO:0000259" key="1">
    <source>
        <dbReference type="Pfam" id="PF17667"/>
    </source>
</evidence>
<sequence>MGVSKFIASVVKLFLGAPPAFVKINAAQLNVLRAATSSAKDAGPQAQQQQSMLPQQAADLDARTFVFALYELLLAYQAGKDWVLGTTTDAGIKLGGEAYNPRPDTVICCHQVAAAHVIHCTEAKDDLKNDKSHCFAAFQADRHIRQLQYTQSQRTKWVSLAVGCNHVELWVHHTSSPERIQRSGLLPLDKPQSGQMSPGLQLVFQIFAASHAQLGFVDVTLPTFQIGGLDVLLHKSMARDASQRVAAGTFRGQAIFAKSAEESKFNCEVAAYTQVAQLQGFPRILGQATLADGARWFVAQPVCDHTLSTWQQEDEASCDVLLEVVRQAATHIGTLADNHLVHGDLSPSNVGYSTLDGAICTTLLDLQTLRRLPQDVSFGIVEITGTPQFMALSLLLAGTRQPMTPVQQTVSTDLESLFYTLLHAATNSTLHWRGGNFGDAAAFDMKLSCMVSRNQFREKVLSRISSPQLQAVALKLRAAFYPDDFPGPDVSVAAFQQCLQADL</sequence>
<dbReference type="Proteomes" id="UP001465755">
    <property type="component" value="Unassembled WGS sequence"/>
</dbReference>
<feature type="domain" description="Fungal-type protein kinase" evidence="1">
    <location>
        <begin position="319"/>
        <end position="422"/>
    </location>
</feature>
<protein>
    <recommendedName>
        <fullName evidence="1">Fungal-type protein kinase domain-containing protein</fullName>
    </recommendedName>
</protein>
<dbReference type="InterPro" id="IPR011009">
    <property type="entry name" value="Kinase-like_dom_sf"/>
</dbReference>
<gene>
    <name evidence="2" type="ORF">WJX73_005532</name>
</gene>
<proteinExistence type="predicted"/>
<evidence type="ECO:0000313" key="2">
    <source>
        <dbReference type="EMBL" id="KAK9786190.1"/>
    </source>
</evidence>
<keyword evidence="3" id="KW-1185">Reference proteome</keyword>
<dbReference type="SUPFAM" id="SSF56112">
    <property type="entry name" value="Protein kinase-like (PK-like)"/>
    <property type="match status" value="1"/>
</dbReference>
<dbReference type="EMBL" id="JALJOQ010000278">
    <property type="protein sequence ID" value="KAK9786190.1"/>
    <property type="molecule type" value="Genomic_DNA"/>
</dbReference>
<accession>A0AAW1NMF8</accession>
<dbReference type="InterPro" id="IPR040976">
    <property type="entry name" value="Pkinase_fungal"/>
</dbReference>
<dbReference type="AlphaFoldDB" id="A0AAW1NMF8"/>
<dbReference type="Gene3D" id="1.10.510.10">
    <property type="entry name" value="Transferase(Phosphotransferase) domain 1"/>
    <property type="match status" value="1"/>
</dbReference>
<comment type="caution">
    <text evidence="2">The sequence shown here is derived from an EMBL/GenBank/DDBJ whole genome shotgun (WGS) entry which is preliminary data.</text>
</comment>
<name>A0AAW1NMF8_9CHLO</name>
<reference evidence="2 3" key="1">
    <citation type="journal article" date="2024" name="Nat. Commun.">
        <title>Phylogenomics reveals the evolutionary origins of lichenization in chlorophyte algae.</title>
        <authorList>
            <person name="Puginier C."/>
            <person name="Libourel C."/>
            <person name="Otte J."/>
            <person name="Skaloud P."/>
            <person name="Haon M."/>
            <person name="Grisel S."/>
            <person name="Petersen M."/>
            <person name="Berrin J.G."/>
            <person name="Delaux P.M."/>
            <person name="Dal Grande F."/>
            <person name="Keller J."/>
        </authorList>
    </citation>
    <scope>NUCLEOTIDE SEQUENCE [LARGE SCALE GENOMIC DNA]</scope>
    <source>
        <strain evidence="2 3">SAG 2036</strain>
    </source>
</reference>
<evidence type="ECO:0000313" key="3">
    <source>
        <dbReference type="Proteomes" id="UP001465755"/>
    </source>
</evidence>
<dbReference type="Pfam" id="PF17667">
    <property type="entry name" value="Pkinase_fungal"/>
    <property type="match status" value="1"/>
</dbReference>